<accession>A0A1G8WF30</accession>
<sequence>MNNVVQLNGTSVDISTLNDSQINMLQAALVQRQIDVVSRELEVLKQSQVVAEKKTEIKLSEFEQKMTEFKQDVETVKKNERLDYHEAVKVKKAVERRVRELAHREDIQQLLFDDMGEVKPDIDQAKRKLYPKIWRDVKDTFAVTSYQDIRRLDMDEALRMIEAWRPRIGA</sequence>
<evidence type="ECO:0000313" key="4">
    <source>
        <dbReference type="Proteomes" id="UP000182836"/>
    </source>
</evidence>
<evidence type="ECO:0000259" key="2">
    <source>
        <dbReference type="Pfam" id="PF10552"/>
    </source>
</evidence>
<dbReference type="InterPro" id="IPR018878">
    <property type="entry name" value="ORF6C_dom"/>
</dbReference>
<dbReference type="OrthoDB" id="9812611at2"/>
<dbReference type="AlphaFoldDB" id="A0A1G8WF30"/>
<organism evidence="3 4">
    <name type="scientific">Aneurinibacillus migulanus</name>
    <name type="common">Bacillus migulanus</name>
    <dbReference type="NCBI Taxonomy" id="47500"/>
    <lineage>
        <taxon>Bacteria</taxon>
        <taxon>Bacillati</taxon>
        <taxon>Bacillota</taxon>
        <taxon>Bacilli</taxon>
        <taxon>Bacillales</taxon>
        <taxon>Paenibacillaceae</taxon>
        <taxon>Aneurinibacillus group</taxon>
        <taxon>Aneurinibacillus</taxon>
    </lineage>
</organism>
<dbReference type="GeneID" id="42309181"/>
<keyword evidence="1" id="KW-0175">Coiled coil</keyword>
<dbReference type="Proteomes" id="UP000182836">
    <property type="component" value="Unassembled WGS sequence"/>
</dbReference>
<feature type="domain" description="ORF6C" evidence="2">
    <location>
        <begin position="126"/>
        <end position="167"/>
    </location>
</feature>
<feature type="coiled-coil region" evidence="1">
    <location>
        <begin position="52"/>
        <end position="79"/>
    </location>
</feature>
<proteinExistence type="predicted"/>
<gene>
    <name evidence="3" type="ORF">SAMN04487909_12819</name>
</gene>
<dbReference type="Pfam" id="PF10552">
    <property type="entry name" value="ORF6C"/>
    <property type="match status" value="1"/>
</dbReference>
<name>A0A1G8WF30_ANEMI</name>
<reference evidence="3 4" key="1">
    <citation type="submission" date="2016-10" db="EMBL/GenBank/DDBJ databases">
        <authorList>
            <person name="de Groot N.N."/>
        </authorList>
    </citation>
    <scope>NUCLEOTIDE SEQUENCE [LARGE SCALE GENOMIC DNA]</scope>
    <source>
        <strain evidence="3 4">DSM 2895</strain>
    </source>
</reference>
<evidence type="ECO:0000256" key="1">
    <source>
        <dbReference type="SAM" id="Coils"/>
    </source>
</evidence>
<dbReference type="RefSeq" id="WP_052811653.1">
    <property type="nucleotide sequence ID" value="NZ_BJOA01000092.1"/>
</dbReference>
<evidence type="ECO:0000313" key="3">
    <source>
        <dbReference type="EMBL" id="SDJ76884.1"/>
    </source>
</evidence>
<protein>
    <submittedName>
        <fullName evidence="3">ORF6C domain-containing protein</fullName>
    </submittedName>
</protein>
<dbReference type="EMBL" id="FNED01000028">
    <property type="protein sequence ID" value="SDJ76884.1"/>
    <property type="molecule type" value="Genomic_DNA"/>
</dbReference>